<evidence type="ECO:0000313" key="1">
    <source>
        <dbReference type="EMBL" id="CAD6267639.1"/>
    </source>
</evidence>
<accession>A0A811RCS6</accession>
<organism evidence="1 2">
    <name type="scientific">Miscanthus lutarioriparius</name>
    <dbReference type="NCBI Taxonomy" id="422564"/>
    <lineage>
        <taxon>Eukaryota</taxon>
        <taxon>Viridiplantae</taxon>
        <taxon>Streptophyta</taxon>
        <taxon>Embryophyta</taxon>
        <taxon>Tracheophyta</taxon>
        <taxon>Spermatophyta</taxon>
        <taxon>Magnoliopsida</taxon>
        <taxon>Liliopsida</taxon>
        <taxon>Poales</taxon>
        <taxon>Poaceae</taxon>
        <taxon>PACMAD clade</taxon>
        <taxon>Panicoideae</taxon>
        <taxon>Andropogonodae</taxon>
        <taxon>Andropogoneae</taxon>
        <taxon>Saccharinae</taxon>
        <taxon>Miscanthus</taxon>
    </lineage>
</organism>
<protein>
    <submittedName>
        <fullName evidence="1">Uncharacterized protein</fullName>
    </submittedName>
</protein>
<proteinExistence type="predicted"/>
<keyword evidence="2" id="KW-1185">Reference proteome</keyword>
<reference evidence="1" key="1">
    <citation type="submission" date="2020-10" db="EMBL/GenBank/DDBJ databases">
        <authorList>
            <person name="Han B."/>
            <person name="Lu T."/>
            <person name="Zhao Q."/>
            <person name="Huang X."/>
            <person name="Zhao Y."/>
        </authorList>
    </citation>
    <scope>NUCLEOTIDE SEQUENCE</scope>
</reference>
<dbReference type="EMBL" id="CAJGYO010000014">
    <property type="protein sequence ID" value="CAD6267639.1"/>
    <property type="molecule type" value="Genomic_DNA"/>
</dbReference>
<dbReference type="AlphaFoldDB" id="A0A811RCS6"/>
<gene>
    <name evidence="1" type="ORF">NCGR_LOCUS50944</name>
</gene>
<name>A0A811RCS6_9POAL</name>
<comment type="caution">
    <text evidence="1">The sequence shown here is derived from an EMBL/GenBank/DDBJ whole genome shotgun (WGS) entry which is preliminary data.</text>
</comment>
<sequence>MMSLQLKQTTNGATLRMVTLNFGKNKLQKQCVANDIVNTKKEPEEKVFTQPTTTKECYHGAKPYIPIVPMTKLRSHTDTVEG</sequence>
<dbReference type="Proteomes" id="UP000604825">
    <property type="component" value="Unassembled WGS sequence"/>
</dbReference>
<evidence type="ECO:0000313" key="2">
    <source>
        <dbReference type="Proteomes" id="UP000604825"/>
    </source>
</evidence>